<dbReference type="EMBL" id="AFRT01000285">
    <property type="protein sequence ID" value="ELU44683.1"/>
    <property type="molecule type" value="Genomic_DNA"/>
</dbReference>
<evidence type="ECO:0000313" key="1">
    <source>
        <dbReference type="EMBL" id="ELU44683.1"/>
    </source>
</evidence>
<sequence>MLRRVQQLVPTRPVTIASATSATKNLVPIQTSLRADALLNTPRLNKVCSLSSSLTSWLTLWCDPGQGAAFSREERINHLGNIWPRRFPSIRRESAFSDTRQDLSIPRT</sequence>
<reference evidence="1 2" key="1">
    <citation type="journal article" date="2013" name="Nat. Commun.">
        <title>The evolution and pathogenic mechanisms of the rice sheath blight pathogen.</title>
        <authorList>
            <person name="Zheng A."/>
            <person name="Lin R."/>
            <person name="Xu L."/>
            <person name="Qin P."/>
            <person name="Tang C."/>
            <person name="Ai P."/>
            <person name="Zhang D."/>
            <person name="Liu Y."/>
            <person name="Sun Z."/>
            <person name="Feng H."/>
            <person name="Wang Y."/>
            <person name="Chen Y."/>
            <person name="Liang X."/>
            <person name="Fu R."/>
            <person name="Li Q."/>
            <person name="Zhang J."/>
            <person name="Yu X."/>
            <person name="Xie Z."/>
            <person name="Ding L."/>
            <person name="Guan P."/>
            <person name="Tang J."/>
            <person name="Liang Y."/>
            <person name="Wang S."/>
            <person name="Deng Q."/>
            <person name="Li S."/>
            <person name="Zhu J."/>
            <person name="Wang L."/>
            <person name="Liu H."/>
            <person name="Li P."/>
        </authorList>
    </citation>
    <scope>NUCLEOTIDE SEQUENCE [LARGE SCALE GENOMIC DNA]</scope>
    <source>
        <strain evidence="2">AG-1 IA</strain>
    </source>
</reference>
<protein>
    <submittedName>
        <fullName evidence="1">Uncharacterized protein</fullName>
    </submittedName>
</protein>
<name>L8X6L0_THACA</name>
<keyword evidence="2" id="KW-1185">Reference proteome</keyword>
<accession>L8X6L0</accession>
<evidence type="ECO:0000313" key="2">
    <source>
        <dbReference type="Proteomes" id="UP000011668"/>
    </source>
</evidence>
<dbReference type="STRING" id="983506.L8X6L0"/>
<organism evidence="1 2">
    <name type="scientific">Thanatephorus cucumeris (strain AG1-IA)</name>
    <name type="common">Rice sheath blight fungus</name>
    <name type="synonym">Rhizoctonia solani</name>
    <dbReference type="NCBI Taxonomy" id="983506"/>
    <lineage>
        <taxon>Eukaryota</taxon>
        <taxon>Fungi</taxon>
        <taxon>Dikarya</taxon>
        <taxon>Basidiomycota</taxon>
        <taxon>Agaricomycotina</taxon>
        <taxon>Agaricomycetes</taxon>
        <taxon>Cantharellales</taxon>
        <taxon>Ceratobasidiaceae</taxon>
        <taxon>Rhizoctonia</taxon>
        <taxon>Rhizoctonia solani AG-1</taxon>
    </lineage>
</organism>
<dbReference type="Proteomes" id="UP000011668">
    <property type="component" value="Unassembled WGS sequence"/>
</dbReference>
<gene>
    <name evidence="1" type="ORF">AG1IA_01314</name>
</gene>
<comment type="caution">
    <text evidence="1">The sequence shown here is derived from an EMBL/GenBank/DDBJ whole genome shotgun (WGS) entry which is preliminary data.</text>
</comment>
<proteinExistence type="predicted"/>
<dbReference type="AlphaFoldDB" id="L8X6L0"/>
<dbReference type="HOGENOM" id="CLU_2198778_0_0_1"/>